<keyword evidence="1" id="KW-0418">Kinase</keyword>
<name>A0A8H5LBU9_9HYPO</name>
<dbReference type="EMBL" id="JAAOAR010000294">
    <property type="protein sequence ID" value="KAF5590039.1"/>
    <property type="molecule type" value="Genomic_DNA"/>
</dbReference>
<gene>
    <name evidence="1" type="ORF">FPANT_6131</name>
</gene>
<keyword evidence="1" id="KW-0808">Transferase</keyword>
<dbReference type="GO" id="GO:0016301">
    <property type="term" value="F:kinase activity"/>
    <property type="evidence" value="ECO:0007669"/>
    <property type="project" value="UniProtKB-KW"/>
</dbReference>
<keyword evidence="2" id="KW-1185">Reference proteome</keyword>
<reference evidence="1 2" key="1">
    <citation type="submission" date="2020-05" db="EMBL/GenBank/DDBJ databases">
        <title>Identification and distribution of gene clusters putatively required for synthesis of sphingolipid metabolism inhibitors in phylogenetically diverse species of the filamentous fungus Fusarium.</title>
        <authorList>
            <person name="Kim H.-S."/>
            <person name="Busman M."/>
            <person name="Brown D.W."/>
            <person name="Divon H."/>
            <person name="Uhlig S."/>
            <person name="Proctor R.H."/>
        </authorList>
    </citation>
    <scope>NUCLEOTIDE SEQUENCE [LARGE SCALE GENOMIC DNA]</scope>
    <source>
        <strain evidence="1 2">NRRL 25211</strain>
    </source>
</reference>
<evidence type="ECO:0000313" key="1">
    <source>
        <dbReference type="EMBL" id="KAF5590039.1"/>
    </source>
</evidence>
<dbReference type="AlphaFoldDB" id="A0A8H5LBU9"/>
<evidence type="ECO:0000313" key="2">
    <source>
        <dbReference type="Proteomes" id="UP000544095"/>
    </source>
</evidence>
<organism evidence="1 2">
    <name type="scientific">Fusarium pseudoanthophilum</name>
    <dbReference type="NCBI Taxonomy" id="48495"/>
    <lineage>
        <taxon>Eukaryota</taxon>
        <taxon>Fungi</taxon>
        <taxon>Dikarya</taxon>
        <taxon>Ascomycota</taxon>
        <taxon>Pezizomycotina</taxon>
        <taxon>Sordariomycetes</taxon>
        <taxon>Hypocreomycetidae</taxon>
        <taxon>Hypocreales</taxon>
        <taxon>Nectriaceae</taxon>
        <taxon>Fusarium</taxon>
        <taxon>Fusarium fujikuroi species complex</taxon>
    </lineage>
</organism>
<protein>
    <submittedName>
        <fullName evidence="1">Kinase-like (PK-like)</fullName>
    </submittedName>
</protein>
<sequence length="247" mass="27650">MSCHYLEEMCGGRGDELPLYIRWNVALVVTFNRWPLRLAVPPIDNSFIDRYTQACDADDIEKTEALSDEILDAIVDAGRDIFNRLAPAPPSGETLLQDLHTLLCPKDGVKRRAAFVGQSGQPFHLKMQKDRNLPPYSTREIHAVEDLRNAGYVARVQVAGKEKRSKTGDSKGHDAAQRELDCLWKIMISPHEAAIRAPKVLGLVSTPANGNTIGFLEGYIPVSETWELSTLRRIDDVSTIDESRRKK</sequence>
<dbReference type="Proteomes" id="UP000544095">
    <property type="component" value="Unassembled WGS sequence"/>
</dbReference>
<comment type="caution">
    <text evidence="1">The sequence shown here is derived from an EMBL/GenBank/DDBJ whole genome shotgun (WGS) entry which is preliminary data.</text>
</comment>
<accession>A0A8H5LBU9</accession>
<proteinExistence type="predicted"/>